<keyword evidence="1" id="KW-1133">Transmembrane helix</keyword>
<sequence>MLVLASVAATLFAILLLLSAPCLCLRTTPFSAEGVGVGASSPYSSDTSPNIDSCSGYCMSTRMFHSMRAPSFSPSLNVPFVMSSFALFFLSNLLPPPTVAATSRPTLVDVGTGESVLLLAFRHACRRGGHGGACHA</sequence>
<keyword evidence="1" id="KW-0472">Membrane</keyword>
<feature type="transmembrane region" description="Helical" evidence="1">
    <location>
        <begin position="76"/>
        <end position="94"/>
    </location>
</feature>
<organism evidence="3">
    <name type="scientific">Zea mays</name>
    <name type="common">Maize</name>
    <dbReference type="NCBI Taxonomy" id="4577"/>
    <lineage>
        <taxon>Eukaryota</taxon>
        <taxon>Viridiplantae</taxon>
        <taxon>Streptophyta</taxon>
        <taxon>Embryophyta</taxon>
        <taxon>Tracheophyta</taxon>
        <taxon>Spermatophyta</taxon>
        <taxon>Magnoliopsida</taxon>
        <taxon>Liliopsida</taxon>
        <taxon>Poales</taxon>
        <taxon>Poaceae</taxon>
        <taxon>PACMAD clade</taxon>
        <taxon>Panicoideae</taxon>
        <taxon>Andropogonodae</taxon>
        <taxon>Andropogoneae</taxon>
        <taxon>Tripsacinae</taxon>
        <taxon>Zea</taxon>
    </lineage>
</organism>
<proteinExistence type="predicted"/>
<name>A0A3L6E0W9_MAIZE</name>
<dbReference type="Proteomes" id="UP000251960">
    <property type="component" value="Chromosome 7"/>
</dbReference>
<evidence type="ECO:0000256" key="2">
    <source>
        <dbReference type="SAM" id="SignalP"/>
    </source>
</evidence>
<accession>A0A3L6E0W9</accession>
<keyword evidence="2" id="KW-0732">Signal</keyword>
<protein>
    <recommendedName>
        <fullName evidence="4">Secreted peptide</fullName>
    </recommendedName>
</protein>
<evidence type="ECO:0000256" key="1">
    <source>
        <dbReference type="SAM" id="Phobius"/>
    </source>
</evidence>
<keyword evidence="1" id="KW-0812">Transmembrane</keyword>
<reference evidence="3" key="1">
    <citation type="journal article" date="2018" name="Nat. Genet.">
        <title>Extensive intraspecific gene order and gene structural variations between Mo17 and other maize genomes.</title>
        <authorList>
            <person name="Sun S."/>
            <person name="Zhou Y."/>
            <person name="Chen J."/>
            <person name="Shi J."/>
            <person name="Zhao H."/>
            <person name="Zhao H."/>
            <person name="Song W."/>
            <person name="Zhang M."/>
            <person name="Cui Y."/>
            <person name="Dong X."/>
            <person name="Liu H."/>
            <person name="Ma X."/>
            <person name="Jiao Y."/>
            <person name="Wang B."/>
            <person name="Wei X."/>
            <person name="Stein J.C."/>
            <person name="Glaubitz J.C."/>
            <person name="Lu F."/>
            <person name="Yu G."/>
            <person name="Liang C."/>
            <person name="Fengler K."/>
            <person name="Li B."/>
            <person name="Rafalski A."/>
            <person name="Schnable P.S."/>
            <person name="Ware D.H."/>
            <person name="Buckler E.S."/>
            <person name="Lai J."/>
        </authorList>
    </citation>
    <scope>NUCLEOTIDE SEQUENCE [LARGE SCALE GENOMIC DNA]</scope>
    <source>
        <tissue evidence="3">Seedling</tissue>
    </source>
</reference>
<feature type="chain" id="PRO_5018151188" description="Secreted peptide" evidence="2">
    <location>
        <begin position="25"/>
        <end position="136"/>
    </location>
</feature>
<feature type="signal peptide" evidence="2">
    <location>
        <begin position="1"/>
        <end position="24"/>
    </location>
</feature>
<evidence type="ECO:0000313" key="3">
    <source>
        <dbReference type="EMBL" id="PWZ14439.1"/>
    </source>
</evidence>
<evidence type="ECO:0008006" key="4">
    <source>
        <dbReference type="Google" id="ProtNLM"/>
    </source>
</evidence>
<dbReference type="EMBL" id="NCVQ01000008">
    <property type="protein sequence ID" value="PWZ14439.1"/>
    <property type="molecule type" value="Genomic_DNA"/>
</dbReference>
<dbReference type="AlphaFoldDB" id="A0A3L6E0W9"/>
<gene>
    <name evidence="3" type="ORF">Zm00014a_017394</name>
</gene>
<comment type="caution">
    <text evidence="3">The sequence shown here is derived from an EMBL/GenBank/DDBJ whole genome shotgun (WGS) entry which is preliminary data.</text>
</comment>